<feature type="domain" description="Calcineurin-like phosphoesterase" evidence="1">
    <location>
        <begin position="3"/>
        <end position="131"/>
    </location>
</feature>
<evidence type="ECO:0000313" key="3">
    <source>
        <dbReference type="Proteomes" id="UP000199478"/>
    </source>
</evidence>
<sequence length="262" mass="28897">MPPIYAIGDIHGQKEMLDHALALITADGGDDAQIVFLGDYVDRGPDSRGVIETLMAGQSAGKPWTCLLGNHDRFLARFFREGRQHDPRVKSGLNWLNPRLGGVQTLASYGVHGEMHFAEQEFGETEELLHSEIAAGRITPDALIAAAQAAVHENHIAFIESLPLWHETEQLLFVHAGLRPHISLPHQDPDDLIWIREGFLETGHNFGQLVVHGHTALDHPQHFGNRVDLDGGAGYGRPLVPAVFEGRHCWTLTETGRVPLLP</sequence>
<name>A0A1I6FNU4_9RHOB</name>
<dbReference type="AlphaFoldDB" id="A0A1I6FNU4"/>
<keyword evidence="3" id="KW-1185">Reference proteome</keyword>
<dbReference type="InterPro" id="IPR029052">
    <property type="entry name" value="Metallo-depent_PP-like"/>
</dbReference>
<dbReference type="Gene3D" id="3.60.21.10">
    <property type="match status" value="1"/>
</dbReference>
<gene>
    <name evidence="2" type="ORF">SAMN04488005_0118</name>
</gene>
<dbReference type="RefSeq" id="WP_090195056.1">
    <property type="nucleotide sequence ID" value="NZ_FOYP01000001.1"/>
</dbReference>
<dbReference type="EMBL" id="FOYP01000001">
    <property type="protein sequence ID" value="SFR31621.1"/>
    <property type="molecule type" value="Genomic_DNA"/>
</dbReference>
<reference evidence="3" key="1">
    <citation type="submission" date="2016-10" db="EMBL/GenBank/DDBJ databases">
        <authorList>
            <person name="Varghese N."/>
            <person name="Submissions S."/>
        </authorList>
    </citation>
    <scope>NUCLEOTIDE SEQUENCE [LARGE SCALE GENOMIC DNA]</scope>
    <source>
        <strain evidence="3">DSM 26879</strain>
    </source>
</reference>
<dbReference type="OrthoDB" id="9807890at2"/>
<dbReference type="STRING" id="390270.SAMN04488005_0118"/>
<dbReference type="GO" id="GO:0110154">
    <property type="term" value="P:RNA decapping"/>
    <property type="evidence" value="ECO:0007669"/>
    <property type="project" value="TreeGrafter"/>
</dbReference>
<dbReference type="CDD" id="cd00144">
    <property type="entry name" value="MPP_PPP_family"/>
    <property type="match status" value="1"/>
</dbReference>
<dbReference type="SUPFAM" id="SSF56300">
    <property type="entry name" value="Metallo-dependent phosphatases"/>
    <property type="match status" value="1"/>
</dbReference>
<protein>
    <submittedName>
        <fullName evidence="2">Serine/threonine protein phosphatase 1</fullName>
    </submittedName>
</protein>
<dbReference type="PANTHER" id="PTHR42850">
    <property type="entry name" value="METALLOPHOSPHOESTERASE"/>
    <property type="match status" value="1"/>
</dbReference>
<organism evidence="2 3">
    <name type="scientific">Yoonia tamlensis</name>
    <dbReference type="NCBI Taxonomy" id="390270"/>
    <lineage>
        <taxon>Bacteria</taxon>
        <taxon>Pseudomonadati</taxon>
        <taxon>Pseudomonadota</taxon>
        <taxon>Alphaproteobacteria</taxon>
        <taxon>Rhodobacterales</taxon>
        <taxon>Paracoccaceae</taxon>
        <taxon>Yoonia</taxon>
    </lineage>
</organism>
<dbReference type="Pfam" id="PF00149">
    <property type="entry name" value="Metallophos"/>
    <property type="match status" value="1"/>
</dbReference>
<dbReference type="InterPro" id="IPR004843">
    <property type="entry name" value="Calcineurin-like_PHP"/>
</dbReference>
<evidence type="ECO:0000313" key="2">
    <source>
        <dbReference type="EMBL" id="SFR31621.1"/>
    </source>
</evidence>
<dbReference type="GO" id="GO:0008803">
    <property type="term" value="F:bis(5'-nucleosyl)-tetraphosphatase (symmetrical) activity"/>
    <property type="evidence" value="ECO:0007669"/>
    <property type="project" value="TreeGrafter"/>
</dbReference>
<accession>A0A1I6FNU4</accession>
<dbReference type="GO" id="GO:0005737">
    <property type="term" value="C:cytoplasm"/>
    <property type="evidence" value="ECO:0007669"/>
    <property type="project" value="TreeGrafter"/>
</dbReference>
<evidence type="ECO:0000259" key="1">
    <source>
        <dbReference type="Pfam" id="PF00149"/>
    </source>
</evidence>
<dbReference type="Proteomes" id="UP000199478">
    <property type="component" value="Unassembled WGS sequence"/>
</dbReference>
<dbReference type="InterPro" id="IPR050126">
    <property type="entry name" value="Ap4A_hydrolase"/>
</dbReference>
<dbReference type="PANTHER" id="PTHR42850:SF4">
    <property type="entry name" value="ZINC-DEPENDENT ENDOPOLYPHOSPHATASE"/>
    <property type="match status" value="1"/>
</dbReference>
<dbReference type="GO" id="GO:0016791">
    <property type="term" value="F:phosphatase activity"/>
    <property type="evidence" value="ECO:0007669"/>
    <property type="project" value="TreeGrafter"/>
</dbReference>
<proteinExistence type="predicted"/>